<evidence type="ECO:0000256" key="6">
    <source>
        <dbReference type="ARBA" id="ARBA00023136"/>
    </source>
</evidence>
<dbReference type="CDD" id="cd06261">
    <property type="entry name" value="TM_PBP2"/>
    <property type="match status" value="1"/>
</dbReference>
<gene>
    <name evidence="9" type="ORF">ACFPOC_13640</name>
</gene>
<evidence type="ECO:0000256" key="3">
    <source>
        <dbReference type="ARBA" id="ARBA00022475"/>
    </source>
</evidence>
<dbReference type="PANTHER" id="PTHR32243:SF18">
    <property type="entry name" value="INNER MEMBRANE ABC TRANSPORTER PERMEASE PROTEIN YCJP"/>
    <property type="match status" value="1"/>
</dbReference>
<proteinExistence type="inferred from homology"/>
<keyword evidence="3" id="KW-1003">Cell membrane</keyword>
<feature type="transmembrane region" description="Helical" evidence="7">
    <location>
        <begin position="233"/>
        <end position="257"/>
    </location>
</feature>
<comment type="subcellular location">
    <subcellularLocation>
        <location evidence="1 7">Cell membrane</location>
        <topology evidence="1 7">Multi-pass membrane protein</topology>
    </subcellularLocation>
</comment>
<dbReference type="PROSITE" id="PS50928">
    <property type="entry name" value="ABC_TM1"/>
    <property type="match status" value="1"/>
</dbReference>
<comment type="caution">
    <text evidence="9">The sequence shown here is derived from an EMBL/GenBank/DDBJ whole genome shotgun (WGS) entry which is preliminary data.</text>
</comment>
<protein>
    <submittedName>
        <fullName evidence="9">Carbohydrate ABC transporter permease</fullName>
    </submittedName>
</protein>
<dbReference type="RefSeq" id="WP_209842050.1">
    <property type="nucleotide sequence ID" value="NZ_JAGGJP010000013.1"/>
</dbReference>
<keyword evidence="6 7" id="KW-0472">Membrane</keyword>
<sequence>MKALRSILFYVGLLLLMISVLFPLYWVVVTSFKTGRDAFAIPPVWFFTPTLENYATVLANRTFLRAFANSFVVSISSSLIAVAIGAVAAYGLVQQEAQRRRSQEKFILSLRIAPAILFVIPVYYLATRIGAMNQHWLLIAVYAFINVPFAIALLITFFDDIPRELRDAARVDGAREWVVFSRVYLPAAKGGLVATLILCVLFTWNEFFIALVLTGRDTQTLPVSITSFLTFQGIQWGALTAAATLVMLPMIVLGLLVQGQIVRGLTLGSVKG</sequence>
<dbReference type="Proteomes" id="UP001596056">
    <property type="component" value="Unassembled WGS sequence"/>
</dbReference>
<evidence type="ECO:0000256" key="7">
    <source>
        <dbReference type="RuleBase" id="RU363032"/>
    </source>
</evidence>
<dbReference type="InterPro" id="IPR000515">
    <property type="entry name" value="MetI-like"/>
</dbReference>
<evidence type="ECO:0000256" key="2">
    <source>
        <dbReference type="ARBA" id="ARBA00022448"/>
    </source>
</evidence>
<keyword evidence="4 7" id="KW-0812">Transmembrane</keyword>
<evidence type="ECO:0000256" key="4">
    <source>
        <dbReference type="ARBA" id="ARBA00022692"/>
    </source>
</evidence>
<feature type="domain" description="ABC transmembrane type-1" evidence="8">
    <location>
        <begin position="67"/>
        <end position="257"/>
    </location>
</feature>
<reference evidence="10" key="1">
    <citation type="journal article" date="2019" name="Int. J. Syst. Evol. Microbiol.">
        <title>The Global Catalogue of Microorganisms (GCM) 10K type strain sequencing project: providing services to taxonomists for standard genome sequencing and annotation.</title>
        <authorList>
            <consortium name="The Broad Institute Genomics Platform"/>
            <consortium name="The Broad Institute Genome Sequencing Center for Infectious Disease"/>
            <person name="Wu L."/>
            <person name="Ma J."/>
        </authorList>
    </citation>
    <scope>NUCLEOTIDE SEQUENCE [LARGE SCALE GENOMIC DNA]</scope>
    <source>
        <strain evidence="10">KACC 11588</strain>
    </source>
</reference>
<feature type="transmembrane region" description="Helical" evidence="7">
    <location>
        <begin position="192"/>
        <end position="213"/>
    </location>
</feature>
<feature type="transmembrane region" description="Helical" evidence="7">
    <location>
        <begin position="71"/>
        <end position="93"/>
    </location>
</feature>
<comment type="similarity">
    <text evidence="7">Belongs to the binding-protein-dependent transport system permease family.</text>
</comment>
<dbReference type="Gene3D" id="1.10.3720.10">
    <property type="entry name" value="MetI-like"/>
    <property type="match status" value="1"/>
</dbReference>
<evidence type="ECO:0000313" key="9">
    <source>
        <dbReference type="EMBL" id="MFC5567451.1"/>
    </source>
</evidence>
<keyword evidence="2 7" id="KW-0813">Transport</keyword>
<feature type="transmembrane region" description="Helical" evidence="7">
    <location>
        <begin position="136"/>
        <end position="158"/>
    </location>
</feature>
<dbReference type="Pfam" id="PF00528">
    <property type="entry name" value="BPD_transp_1"/>
    <property type="match status" value="1"/>
</dbReference>
<dbReference type="PANTHER" id="PTHR32243">
    <property type="entry name" value="MALTOSE TRANSPORT SYSTEM PERMEASE-RELATED"/>
    <property type="match status" value="1"/>
</dbReference>
<feature type="transmembrane region" description="Helical" evidence="7">
    <location>
        <begin position="105"/>
        <end position="124"/>
    </location>
</feature>
<evidence type="ECO:0000256" key="1">
    <source>
        <dbReference type="ARBA" id="ARBA00004651"/>
    </source>
</evidence>
<evidence type="ECO:0000259" key="8">
    <source>
        <dbReference type="PROSITE" id="PS50928"/>
    </source>
</evidence>
<keyword evidence="5 7" id="KW-1133">Transmembrane helix</keyword>
<evidence type="ECO:0000313" key="10">
    <source>
        <dbReference type="Proteomes" id="UP001596056"/>
    </source>
</evidence>
<dbReference type="InterPro" id="IPR050901">
    <property type="entry name" value="BP-dep_ABC_trans_perm"/>
</dbReference>
<evidence type="ECO:0000256" key="5">
    <source>
        <dbReference type="ARBA" id="ARBA00022989"/>
    </source>
</evidence>
<accession>A0ABW0SET7</accession>
<feature type="transmembrane region" description="Helical" evidence="7">
    <location>
        <begin position="7"/>
        <end position="28"/>
    </location>
</feature>
<dbReference type="EMBL" id="JBHSNA010000014">
    <property type="protein sequence ID" value="MFC5567451.1"/>
    <property type="molecule type" value="Genomic_DNA"/>
</dbReference>
<organism evidence="9 10">
    <name type="scientific">Rubellimicrobium aerolatum</name>
    <dbReference type="NCBI Taxonomy" id="490979"/>
    <lineage>
        <taxon>Bacteria</taxon>
        <taxon>Pseudomonadati</taxon>
        <taxon>Pseudomonadota</taxon>
        <taxon>Alphaproteobacteria</taxon>
        <taxon>Rhodobacterales</taxon>
        <taxon>Roseobacteraceae</taxon>
        <taxon>Rubellimicrobium</taxon>
    </lineage>
</organism>
<dbReference type="InterPro" id="IPR035906">
    <property type="entry name" value="MetI-like_sf"/>
</dbReference>
<name>A0ABW0SET7_9RHOB</name>
<dbReference type="SUPFAM" id="SSF161098">
    <property type="entry name" value="MetI-like"/>
    <property type="match status" value="1"/>
</dbReference>
<keyword evidence="10" id="KW-1185">Reference proteome</keyword>